<feature type="signal peptide" evidence="6">
    <location>
        <begin position="1"/>
        <end position="22"/>
    </location>
</feature>
<evidence type="ECO:0000256" key="4">
    <source>
        <dbReference type="ARBA" id="ARBA00022989"/>
    </source>
</evidence>
<dbReference type="EMBL" id="CP034456">
    <property type="protein sequence ID" value="QBM86665.1"/>
    <property type="molecule type" value="Genomic_DNA"/>
</dbReference>
<evidence type="ECO:0000256" key="1">
    <source>
        <dbReference type="ARBA" id="ARBA00004141"/>
    </source>
</evidence>
<reference evidence="8" key="1">
    <citation type="submission" date="2019-03" db="EMBL/GenBank/DDBJ databases">
        <title>Snf2 controls pulcherriminic acid biosynthesis and connects pigmentation and antifungal activity of the yeast Metschnikowia pulcherrima.</title>
        <authorList>
            <person name="Gore-Lloyd D."/>
            <person name="Sumann I."/>
            <person name="Brachmann A.O."/>
            <person name="Schneeberger K."/>
            <person name="Ortiz-Merino R.A."/>
            <person name="Moreno-Beltran M."/>
            <person name="Schlaefli M."/>
            <person name="Kirner P."/>
            <person name="Santos Kron A."/>
            <person name="Wolfe K.H."/>
            <person name="Piel J."/>
            <person name="Ahrens C.H."/>
            <person name="Henk D."/>
            <person name="Freimoser F.M."/>
        </authorList>
    </citation>
    <scope>NUCLEOTIDE SEQUENCE [LARGE SCALE GENOMIC DNA]</scope>
    <source>
        <strain evidence="8">APC 1.2</strain>
    </source>
</reference>
<dbReference type="GO" id="GO:0000329">
    <property type="term" value="C:fungal-type vacuole membrane"/>
    <property type="evidence" value="ECO:0007669"/>
    <property type="project" value="TreeGrafter"/>
</dbReference>
<feature type="transmembrane region" description="Helical" evidence="6">
    <location>
        <begin position="135"/>
        <end position="152"/>
    </location>
</feature>
<evidence type="ECO:0000313" key="8">
    <source>
        <dbReference type="Proteomes" id="UP000292447"/>
    </source>
</evidence>
<comment type="subcellular location">
    <subcellularLocation>
        <location evidence="1 6">Membrane</location>
        <topology evidence="1 6">Multi-pass membrane protein</topology>
    </subcellularLocation>
</comment>
<dbReference type="PANTHER" id="PTHR12608:SF1">
    <property type="entry name" value="TRANSMEMBRANE PROTEIN 165"/>
    <property type="match status" value="1"/>
</dbReference>
<sequence length="310" mass="33388">MRLSSLFALLVSSLAFTSLATSAIGSPRTSDLKPAAGLPLKVDKVSDADNVPSSLGLKESDASNKESHDFESFYMAISMIIVSEIGDKTFLIAALMSMKHPKYVVFSAGFSSLALMTILLGIVGHALPSLISEKITKLLAAVLFVVFGFKLFREGSAMSKDAGVGDEMAEVEEELQASNMNIQMTDLEEGGSEMRPVSKKTNYLSQLTNLASFILSPVWIQVFVMTFLGEWGDRSQIATIAMAAGSDYWFVIFGAIIGHGLCTAAATIGGQLLAKRISMRNVTFGGAAAFILFAILYFYDFFNIDESESV</sequence>
<dbReference type="GO" id="GO:0032468">
    <property type="term" value="P:Golgi calcium ion homeostasis"/>
    <property type="evidence" value="ECO:0007669"/>
    <property type="project" value="TreeGrafter"/>
</dbReference>
<keyword evidence="8" id="KW-1185">Reference proteome</keyword>
<gene>
    <name evidence="7" type="primary">MPUL0A13110</name>
    <name evidence="7" type="ORF">METSCH_A13110</name>
</gene>
<dbReference type="InterPro" id="IPR049555">
    <property type="entry name" value="GDT1-like_CS"/>
</dbReference>
<accession>A0A4P6XJL6</accession>
<dbReference type="GO" id="GO:0032472">
    <property type="term" value="P:Golgi calcium ion transport"/>
    <property type="evidence" value="ECO:0007669"/>
    <property type="project" value="TreeGrafter"/>
</dbReference>
<proteinExistence type="inferred from homology"/>
<dbReference type="PANTHER" id="PTHR12608">
    <property type="entry name" value="TRANSMEMBRANE PROTEIN HTP-1 RELATED"/>
    <property type="match status" value="1"/>
</dbReference>
<keyword evidence="3 6" id="KW-0812">Transmembrane</keyword>
<dbReference type="PROSITE" id="PS01214">
    <property type="entry name" value="UPF0016"/>
    <property type="match status" value="1"/>
</dbReference>
<evidence type="ECO:0000313" key="7">
    <source>
        <dbReference type="EMBL" id="QBM86665.1"/>
    </source>
</evidence>
<feature type="transmembrane region" description="Helical" evidence="6">
    <location>
        <begin position="248"/>
        <end position="269"/>
    </location>
</feature>
<dbReference type="InterPro" id="IPR001727">
    <property type="entry name" value="GDT1-like"/>
</dbReference>
<dbReference type="GO" id="GO:0005794">
    <property type="term" value="C:Golgi apparatus"/>
    <property type="evidence" value="ECO:0007669"/>
    <property type="project" value="TreeGrafter"/>
</dbReference>
<feature type="chain" id="PRO_5021005806" description="GDT1 family protein" evidence="6">
    <location>
        <begin position="23"/>
        <end position="310"/>
    </location>
</feature>
<dbReference type="GO" id="GO:0005384">
    <property type="term" value="F:manganese ion transmembrane transporter activity"/>
    <property type="evidence" value="ECO:0007669"/>
    <property type="project" value="TreeGrafter"/>
</dbReference>
<evidence type="ECO:0000256" key="2">
    <source>
        <dbReference type="ARBA" id="ARBA00009190"/>
    </source>
</evidence>
<evidence type="ECO:0000256" key="6">
    <source>
        <dbReference type="RuleBase" id="RU365102"/>
    </source>
</evidence>
<dbReference type="STRING" id="2163413.A0A4P6XJL6"/>
<evidence type="ECO:0000256" key="3">
    <source>
        <dbReference type="ARBA" id="ARBA00022692"/>
    </source>
</evidence>
<feature type="transmembrane region" description="Helical" evidence="6">
    <location>
        <begin position="281"/>
        <end position="299"/>
    </location>
</feature>
<keyword evidence="6" id="KW-0732">Signal</keyword>
<dbReference type="GO" id="GO:0015085">
    <property type="term" value="F:calcium ion transmembrane transporter activity"/>
    <property type="evidence" value="ECO:0007669"/>
    <property type="project" value="TreeGrafter"/>
</dbReference>
<keyword evidence="5 6" id="KW-0472">Membrane</keyword>
<dbReference type="Pfam" id="PF01169">
    <property type="entry name" value="GDT1"/>
    <property type="match status" value="2"/>
</dbReference>
<evidence type="ECO:0000256" key="5">
    <source>
        <dbReference type="ARBA" id="ARBA00023136"/>
    </source>
</evidence>
<protein>
    <recommendedName>
        <fullName evidence="6">GDT1 family protein</fullName>
    </recommendedName>
</protein>
<dbReference type="AlphaFoldDB" id="A0A4P6XJL6"/>
<organism evidence="7 8">
    <name type="scientific">Metschnikowia aff. pulcherrima</name>
    <dbReference type="NCBI Taxonomy" id="2163413"/>
    <lineage>
        <taxon>Eukaryota</taxon>
        <taxon>Fungi</taxon>
        <taxon>Dikarya</taxon>
        <taxon>Ascomycota</taxon>
        <taxon>Saccharomycotina</taxon>
        <taxon>Pichiomycetes</taxon>
        <taxon>Metschnikowiaceae</taxon>
        <taxon>Metschnikowia</taxon>
    </lineage>
</organism>
<comment type="similarity">
    <text evidence="2 6">Belongs to the GDT1 family.</text>
</comment>
<feature type="transmembrane region" description="Helical" evidence="6">
    <location>
        <begin position="207"/>
        <end position="228"/>
    </location>
</feature>
<feature type="transmembrane region" description="Helical" evidence="6">
    <location>
        <begin position="103"/>
        <end position="123"/>
    </location>
</feature>
<feature type="transmembrane region" description="Helical" evidence="6">
    <location>
        <begin position="73"/>
        <end position="96"/>
    </location>
</feature>
<dbReference type="Proteomes" id="UP000292447">
    <property type="component" value="Chromosome I"/>
</dbReference>
<keyword evidence="4 6" id="KW-1133">Transmembrane helix</keyword>
<name>A0A4P6XJL6_9ASCO</name>